<proteinExistence type="predicted"/>
<reference evidence="2" key="1">
    <citation type="journal article" date="2023" name="bioRxiv">
        <title>Complete genome of the Medicago anthracnose fungus, Colletotrichum destructivum, reveals a mini-chromosome-like region within a core chromosome.</title>
        <authorList>
            <person name="Lapalu N."/>
            <person name="Simon A."/>
            <person name="Lu A."/>
            <person name="Plaumann P.-L."/>
            <person name="Amselem J."/>
            <person name="Pigne S."/>
            <person name="Auger A."/>
            <person name="Koch C."/>
            <person name="Dallery J.-F."/>
            <person name="O'Connell R.J."/>
        </authorList>
    </citation>
    <scope>NUCLEOTIDE SEQUENCE [LARGE SCALE GENOMIC DNA]</scope>
    <source>
        <strain evidence="2">CBS 520.97</strain>
    </source>
</reference>
<accession>A0AAX4IK96</accession>
<dbReference type="Proteomes" id="UP001322277">
    <property type="component" value="Chromosome 5"/>
</dbReference>
<dbReference type="AlphaFoldDB" id="A0AAX4IK96"/>
<gene>
    <name evidence="1" type="ORF">CDEST_08459</name>
</gene>
<name>A0AAX4IK96_9PEZI</name>
<evidence type="ECO:0000313" key="1">
    <source>
        <dbReference type="EMBL" id="WQF83445.1"/>
    </source>
</evidence>
<dbReference type="KEGG" id="cdet:87944962"/>
<dbReference type="GeneID" id="87944962"/>
<evidence type="ECO:0000313" key="2">
    <source>
        <dbReference type="Proteomes" id="UP001322277"/>
    </source>
</evidence>
<organism evidence="1 2">
    <name type="scientific">Colletotrichum destructivum</name>
    <dbReference type="NCBI Taxonomy" id="34406"/>
    <lineage>
        <taxon>Eukaryota</taxon>
        <taxon>Fungi</taxon>
        <taxon>Dikarya</taxon>
        <taxon>Ascomycota</taxon>
        <taxon>Pezizomycotina</taxon>
        <taxon>Sordariomycetes</taxon>
        <taxon>Hypocreomycetidae</taxon>
        <taxon>Glomerellales</taxon>
        <taxon>Glomerellaceae</taxon>
        <taxon>Colletotrichum</taxon>
        <taxon>Colletotrichum destructivum species complex</taxon>
    </lineage>
</organism>
<dbReference type="EMBL" id="CP137309">
    <property type="protein sequence ID" value="WQF83445.1"/>
    <property type="molecule type" value="Genomic_DNA"/>
</dbReference>
<protein>
    <submittedName>
        <fullName evidence="1">Uncharacterized protein</fullName>
    </submittedName>
</protein>
<keyword evidence="2" id="KW-1185">Reference proteome</keyword>
<sequence>MPIACTTHYSCTHRIPCANLGKFQRRPAHFGRYHKVKGGPFNGPHTPMPTAFRSSIGPDGAAVPMVGVRVRRQTAFSRIQDNLACLSRATHTF</sequence>
<dbReference type="RefSeq" id="XP_062780669.1">
    <property type="nucleotide sequence ID" value="XM_062924618.1"/>
</dbReference>